<evidence type="ECO:0000313" key="4">
    <source>
        <dbReference type="EMBL" id="GHE06138.1"/>
    </source>
</evidence>
<dbReference type="InterPro" id="IPR029069">
    <property type="entry name" value="HotDog_dom_sf"/>
</dbReference>
<evidence type="ECO:0000313" key="6">
    <source>
        <dbReference type="Proteomes" id="UP000199541"/>
    </source>
</evidence>
<evidence type="ECO:0000259" key="3">
    <source>
        <dbReference type="Pfam" id="PF03061"/>
    </source>
</evidence>
<dbReference type="Pfam" id="PF03061">
    <property type="entry name" value="4HBT"/>
    <property type="match status" value="1"/>
</dbReference>
<accession>A0AAN5A1C4</accession>
<dbReference type="Gene3D" id="3.10.129.10">
    <property type="entry name" value="Hotdog Thioesterase"/>
    <property type="match status" value="1"/>
</dbReference>
<dbReference type="EMBL" id="BNAB01000033">
    <property type="protein sequence ID" value="GHE06138.1"/>
    <property type="molecule type" value="Genomic_DNA"/>
</dbReference>
<keyword evidence="2" id="KW-0812">Transmembrane</keyword>
<organism evidence="4 7">
    <name type="scientific">Allgaiera indica</name>
    <dbReference type="NCBI Taxonomy" id="765699"/>
    <lineage>
        <taxon>Bacteria</taxon>
        <taxon>Pseudomonadati</taxon>
        <taxon>Pseudomonadota</taxon>
        <taxon>Alphaproteobacteria</taxon>
        <taxon>Rhodobacterales</taxon>
        <taxon>Paracoccaceae</taxon>
        <taxon>Allgaiera</taxon>
    </lineage>
</organism>
<dbReference type="RefSeq" id="WP_244521070.1">
    <property type="nucleotide sequence ID" value="NZ_BNAB01000033.1"/>
</dbReference>
<feature type="transmembrane region" description="Helical" evidence="2">
    <location>
        <begin position="64"/>
        <end position="82"/>
    </location>
</feature>
<dbReference type="Proteomes" id="UP000199541">
    <property type="component" value="Unassembled WGS sequence"/>
</dbReference>
<keyword evidence="1" id="KW-0378">Hydrolase</keyword>
<dbReference type="NCBIfam" id="TIGR00369">
    <property type="entry name" value="unchar_dom_1"/>
    <property type="match status" value="1"/>
</dbReference>
<protein>
    <submittedName>
        <fullName evidence="4">Thioesterase</fullName>
    </submittedName>
    <submittedName>
        <fullName evidence="5">Uncharacterized domain 1-containing protein</fullName>
    </submittedName>
</protein>
<dbReference type="SUPFAM" id="SSF54637">
    <property type="entry name" value="Thioesterase/thiol ester dehydrase-isomerase"/>
    <property type="match status" value="1"/>
</dbReference>
<keyword evidence="6" id="KW-1185">Reference proteome</keyword>
<sequence length="150" mass="16004">MRDIVMDGPALEAFCKEAFPQVHQDFAVEEVAPMRVRVRLKVAERHLRPGGTVSGPSMFALADVAVYFALLAMIGPKALAVTTNCSMDFMRKPAAHADLIAETRLLKLGRALAVGDVLIFSAGMEAPVARATMTYSIPPDRPAAAPAATP</sequence>
<evidence type="ECO:0000256" key="1">
    <source>
        <dbReference type="ARBA" id="ARBA00022801"/>
    </source>
</evidence>
<feature type="domain" description="Thioesterase" evidence="3">
    <location>
        <begin position="50"/>
        <end position="124"/>
    </location>
</feature>
<evidence type="ECO:0000313" key="5">
    <source>
        <dbReference type="EMBL" id="SDX86499.1"/>
    </source>
</evidence>
<dbReference type="CDD" id="cd03443">
    <property type="entry name" value="PaaI_thioesterase"/>
    <property type="match status" value="1"/>
</dbReference>
<reference evidence="4" key="3">
    <citation type="submission" date="2023-06" db="EMBL/GenBank/DDBJ databases">
        <authorList>
            <person name="Sun Q."/>
            <person name="Zhou Y."/>
        </authorList>
    </citation>
    <scope>NUCLEOTIDE SEQUENCE</scope>
    <source>
        <strain evidence="4">CGMCC 1.10859</strain>
    </source>
</reference>
<comment type="caution">
    <text evidence="4">The sequence shown here is derived from an EMBL/GenBank/DDBJ whole genome shotgun (WGS) entry which is preliminary data.</text>
</comment>
<reference evidence="4" key="1">
    <citation type="journal article" date="2014" name="Int. J. Syst. Evol. Microbiol.">
        <title>Complete genome sequence of Corynebacterium casei LMG S-19264T (=DSM 44701T), isolated from a smear-ripened cheese.</title>
        <authorList>
            <consortium name="US DOE Joint Genome Institute (JGI-PGF)"/>
            <person name="Walter F."/>
            <person name="Albersmeier A."/>
            <person name="Kalinowski J."/>
            <person name="Ruckert C."/>
        </authorList>
    </citation>
    <scope>NUCLEOTIDE SEQUENCE</scope>
    <source>
        <strain evidence="4">CGMCC 1.10859</strain>
    </source>
</reference>
<evidence type="ECO:0000256" key="2">
    <source>
        <dbReference type="SAM" id="Phobius"/>
    </source>
</evidence>
<dbReference type="AlphaFoldDB" id="A0AAN5A1C4"/>
<evidence type="ECO:0000313" key="7">
    <source>
        <dbReference type="Proteomes" id="UP000634647"/>
    </source>
</evidence>
<dbReference type="InterPro" id="IPR003736">
    <property type="entry name" value="PAAI_dom"/>
</dbReference>
<dbReference type="Proteomes" id="UP000634647">
    <property type="component" value="Unassembled WGS sequence"/>
</dbReference>
<reference evidence="5 6" key="2">
    <citation type="submission" date="2016-10" db="EMBL/GenBank/DDBJ databases">
        <authorList>
            <person name="Varghese N."/>
            <person name="Submissions S."/>
        </authorList>
    </citation>
    <scope>NUCLEOTIDE SEQUENCE [LARGE SCALE GENOMIC DNA]</scope>
    <source>
        <strain evidence="5 6">DSM 24802</strain>
    </source>
</reference>
<gene>
    <name evidence="4" type="ORF">GCM10008024_39560</name>
    <name evidence="5" type="ORF">SAMN05444006_13515</name>
</gene>
<keyword evidence="2" id="KW-1133">Transmembrane helix</keyword>
<name>A0AAN5A1C4_9RHOB</name>
<proteinExistence type="predicted"/>
<dbReference type="InterPro" id="IPR006683">
    <property type="entry name" value="Thioestr_dom"/>
</dbReference>
<dbReference type="EMBL" id="FNOB01000035">
    <property type="protein sequence ID" value="SDX86499.1"/>
    <property type="molecule type" value="Genomic_DNA"/>
</dbReference>
<dbReference type="GO" id="GO:0016289">
    <property type="term" value="F:acyl-CoA hydrolase activity"/>
    <property type="evidence" value="ECO:0007669"/>
    <property type="project" value="UniProtKB-ARBA"/>
</dbReference>
<keyword evidence="2" id="KW-0472">Membrane</keyword>